<reference evidence="1" key="1">
    <citation type="submission" date="2011-08" db="EMBL/GenBank/DDBJ databases">
        <title>Complete sequence of chromosome of Streptomyces violaceusniger Tu 4113.</title>
        <authorList>
            <consortium name="US DOE Joint Genome Institute"/>
            <person name="Lucas S."/>
            <person name="Han J."/>
            <person name="Lapidus A."/>
            <person name="Cheng J.-F."/>
            <person name="Goodwin L."/>
            <person name="Pitluck S."/>
            <person name="Peters L."/>
            <person name="Ivanova N."/>
            <person name="Daligault H."/>
            <person name="Detter J.C."/>
            <person name="Han C."/>
            <person name="Tapia R."/>
            <person name="Land M."/>
            <person name="Hauser L."/>
            <person name="Kyrpides N."/>
            <person name="Ivanova N."/>
            <person name="Pagani I."/>
            <person name="Hagen A."/>
            <person name="Katz L."/>
            <person name="Fiedler H.-P."/>
            <person name="Keasling J."/>
            <person name="Fortman J."/>
            <person name="Woyke T."/>
        </authorList>
    </citation>
    <scope>NUCLEOTIDE SEQUENCE [LARGE SCALE GENOMIC DNA]</scope>
    <source>
        <strain evidence="1">Tu 4113</strain>
    </source>
</reference>
<name>G2P6J5_STRV4</name>
<dbReference type="Proteomes" id="UP000008703">
    <property type="component" value="Chromosome"/>
</dbReference>
<dbReference type="KEGG" id="svl:Strvi_6999"/>
<sequence>MNEEATYGVGEGPASNVSVSLHAGNIAAVRARVGKRGFSAYVDAAVQRQIERDNLAELTAAYEAEHGPLSRAEVDTARALLRGDEPASKTAA</sequence>
<evidence type="ECO:0000313" key="1">
    <source>
        <dbReference type="EMBL" id="AEM86367.1"/>
    </source>
</evidence>
<dbReference type="HOGENOM" id="CLU_168327_2_0_11"/>
<dbReference type="EMBL" id="CP002994">
    <property type="protein sequence ID" value="AEM86367.1"/>
    <property type="molecule type" value="Genomic_DNA"/>
</dbReference>
<organism evidence="1 2">
    <name type="scientific">Streptomyces violaceusniger (strain Tu 4113)</name>
    <dbReference type="NCBI Taxonomy" id="653045"/>
    <lineage>
        <taxon>Bacteria</taxon>
        <taxon>Bacillati</taxon>
        <taxon>Actinomycetota</taxon>
        <taxon>Actinomycetes</taxon>
        <taxon>Kitasatosporales</taxon>
        <taxon>Streptomycetaceae</taxon>
        <taxon>Streptomyces</taxon>
        <taxon>Streptomyces violaceusniger group</taxon>
    </lineage>
</organism>
<evidence type="ECO:0008006" key="3">
    <source>
        <dbReference type="Google" id="ProtNLM"/>
    </source>
</evidence>
<gene>
    <name evidence="1" type="ORF">Strvi_6999</name>
</gene>
<evidence type="ECO:0000313" key="2">
    <source>
        <dbReference type="Proteomes" id="UP000008703"/>
    </source>
</evidence>
<dbReference type="AlphaFoldDB" id="G2P6J5"/>
<dbReference type="RefSeq" id="WP_014059844.1">
    <property type="nucleotide sequence ID" value="NC_015957.1"/>
</dbReference>
<protein>
    <recommendedName>
        <fullName evidence="3">CopG family transcriptional regulator</fullName>
    </recommendedName>
</protein>
<keyword evidence="2" id="KW-1185">Reference proteome</keyword>
<proteinExistence type="predicted"/>
<accession>G2P6J5</accession>